<evidence type="ECO:0000313" key="3">
    <source>
        <dbReference type="Proteomes" id="UP000292424"/>
    </source>
</evidence>
<dbReference type="GO" id="GO:0003677">
    <property type="term" value="F:DNA binding"/>
    <property type="evidence" value="ECO:0007669"/>
    <property type="project" value="InterPro"/>
</dbReference>
<proteinExistence type="predicted"/>
<gene>
    <name evidence="2" type="ORF">E0W69_007925</name>
</gene>
<evidence type="ECO:0000256" key="1">
    <source>
        <dbReference type="SAM" id="Coils"/>
    </source>
</evidence>
<dbReference type="Pfam" id="PF01527">
    <property type="entry name" value="HTH_Tnp_1"/>
    <property type="match status" value="1"/>
</dbReference>
<dbReference type="GO" id="GO:0004803">
    <property type="term" value="F:transposase activity"/>
    <property type="evidence" value="ECO:0007669"/>
    <property type="project" value="InterPro"/>
</dbReference>
<dbReference type="KEGG" id="arac:E0W69_007925"/>
<keyword evidence="1" id="KW-0175">Coiled coil</keyword>
<feature type="coiled-coil region" evidence="1">
    <location>
        <begin position="55"/>
        <end position="85"/>
    </location>
</feature>
<reference evidence="2 3" key="1">
    <citation type="submission" date="2019-09" db="EMBL/GenBank/DDBJ databases">
        <title>Complete genome sequence of Arachidicoccus sp. B3-10 isolated from apple orchard soil.</title>
        <authorList>
            <person name="Kim H.S."/>
            <person name="Han K.-I."/>
            <person name="Suh M.K."/>
            <person name="Lee K.C."/>
            <person name="Eom M.K."/>
            <person name="Kim J.-S."/>
            <person name="Kang S.W."/>
            <person name="Sin Y."/>
            <person name="Lee J.-S."/>
        </authorList>
    </citation>
    <scope>NUCLEOTIDE SEQUENCE [LARGE SCALE GENOMIC DNA]</scope>
    <source>
        <strain evidence="2 3">B3-10</strain>
    </source>
</reference>
<organism evidence="2 3">
    <name type="scientific">Rhizosphaericola mali</name>
    <dbReference type="NCBI Taxonomy" id="2545455"/>
    <lineage>
        <taxon>Bacteria</taxon>
        <taxon>Pseudomonadati</taxon>
        <taxon>Bacteroidota</taxon>
        <taxon>Chitinophagia</taxon>
        <taxon>Chitinophagales</taxon>
        <taxon>Chitinophagaceae</taxon>
        <taxon>Rhizosphaericola</taxon>
    </lineage>
</organism>
<protein>
    <submittedName>
        <fullName evidence="2">Transposase</fullName>
    </submittedName>
</protein>
<accession>A0A5P2GAL4</accession>
<keyword evidence="3" id="KW-1185">Reference proteome</keyword>
<evidence type="ECO:0000313" key="2">
    <source>
        <dbReference type="EMBL" id="QES88591.1"/>
    </source>
</evidence>
<dbReference type="OrthoDB" id="884299at2"/>
<dbReference type="AlphaFoldDB" id="A0A5P2GAL4"/>
<dbReference type="InterPro" id="IPR002514">
    <property type="entry name" value="Transposase_8"/>
</dbReference>
<dbReference type="GO" id="GO:0006313">
    <property type="term" value="P:DNA transposition"/>
    <property type="evidence" value="ECO:0007669"/>
    <property type="project" value="InterPro"/>
</dbReference>
<dbReference type="RefSeq" id="WP_131329512.1">
    <property type="nucleotide sequence ID" value="NZ_CP044016.1"/>
</dbReference>
<dbReference type="SUPFAM" id="SSF46689">
    <property type="entry name" value="Homeodomain-like"/>
    <property type="match status" value="1"/>
</dbReference>
<dbReference type="Proteomes" id="UP000292424">
    <property type="component" value="Chromosome"/>
</dbReference>
<dbReference type="InterPro" id="IPR009057">
    <property type="entry name" value="Homeodomain-like_sf"/>
</dbReference>
<name>A0A5P2GAL4_9BACT</name>
<dbReference type="EMBL" id="CP044016">
    <property type="protein sequence ID" value="QES88591.1"/>
    <property type="molecule type" value="Genomic_DNA"/>
</dbReference>
<sequence>MGRLFEASFKKMVVELSYVKESVLSAAKELDISADLLSKWRRDPRFNGVTLVPKNNKLSAEEQELRELRKRLKESELENAILKKAVAILAGKD</sequence>